<keyword evidence="3" id="KW-1185">Reference proteome</keyword>
<dbReference type="EMBL" id="JAUYVT010000004">
    <property type="protein sequence ID" value="MDP2564357.1"/>
    <property type="molecule type" value="Genomic_DNA"/>
</dbReference>
<accession>A0ABT9FC43</accession>
<protein>
    <recommendedName>
        <fullName evidence="4">Flagellar assembly protein T N-terminal domain-containing protein</fullName>
    </recommendedName>
</protein>
<reference evidence="2" key="1">
    <citation type="submission" date="2023-07" db="EMBL/GenBank/DDBJ databases">
        <title>Genome content predicts the carbon catabolic preferences of heterotrophic bacteria.</title>
        <authorList>
            <person name="Gralka M."/>
        </authorList>
    </citation>
    <scope>NUCLEOTIDE SEQUENCE</scope>
    <source>
        <strain evidence="2">4G09</strain>
    </source>
</reference>
<evidence type="ECO:0000313" key="3">
    <source>
        <dbReference type="Proteomes" id="UP001177212"/>
    </source>
</evidence>
<organism evidence="2 3">
    <name type="scientific">Pseudoalteromonas marina</name>
    <dbReference type="NCBI Taxonomy" id="267375"/>
    <lineage>
        <taxon>Bacteria</taxon>
        <taxon>Pseudomonadati</taxon>
        <taxon>Pseudomonadota</taxon>
        <taxon>Gammaproteobacteria</taxon>
        <taxon>Alteromonadales</taxon>
        <taxon>Pseudoalteromonadaceae</taxon>
        <taxon>Pseudoalteromonas</taxon>
    </lineage>
</organism>
<name>A0ABT9FC43_9GAMM</name>
<dbReference type="Gene3D" id="3.30.1660.40">
    <property type="entry name" value="FlgT, N-terminal domain"/>
    <property type="match status" value="1"/>
</dbReference>
<comment type="caution">
    <text evidence="2">The sequence shown here is derived from an EMBL/GenBank/DDBJ whole genome shotgun (WGS) entry which is preliminary data.</text>
</comment>
<sequence length="318" mass="34669">MKKLFPLLGLSLALSSGVSAVEVTGKAPLSLGFDAARAEAVNTALLEASHRNNVYVSGVTEVEDLQVTQARSIVKTSSLITSMDITEVIECEQYLCVTIDVEFGEEVVPPVVDKDLSVHVLFSFSDSMKMSYLKSFAGLKESLLSSMNGSKGYYVTSDQSKADVIAVYKFKLKEPESDLFSFLKGERLVLAGTLSIANSMSLVTKDFELEDEIYKLESDNDFDSLGLNLSKKFVSAVVDLPADDSFQIVNSVGSSLYLASKTMSVGSVYEVVYMDNITNEQVFLSAVVKESFNGLVSLTLNKEPSSAWRLIRIVKVAM</sequence>
<gene>
    <name evidence="2" type="ORF">Q8W34_06905</name>
</gene>
<keyword evidence="1" id="KW-0732">Signal</keyword>
<evidence type="ECO:0000313" key="2">
    <source>
        <dbReference type="EMBL" id="MDP2564357.1"/>
    </source>
</evidence>
<feature type="signal peptide" evidence="1">
    <location>
        <begin position="1"/>
        <end position="20"/>
    </location>
</feature>
<evidence type="ECO:0008006" key="4">
    <source>
        <dbReference type="Google" id="ProtNLM"/>
    </source>
</evidence>
<dbReference type="Proteomes" id="UP001177212">
    <property type="component" value="Unassembled WGS sequence"/>
</dbReference>
<dbReference type="RefSeq" id="WP_305471636.1">
    <property type="nucleotide sequence ID" value="NZ_JAUYVT010000004.1"/>
</dbReference>
<evidence type="ECO:0000256" key="1">
    <source>
        <dbReference type="SAM" id="SignalP"/>
    </source>
</evidence>
<feature type="chain" id="PRO_5046588283" description="Flagellar assembly protein T N-terminal domain-containing protein" evidence="1">
    <location>
        <begin position="21"/>
        <end position="318"/>
    </location>
</feature>
<proteinExistence type="predicted"/>
<dbReference type="InterPro" id="IPR038180">
    <property type="entry name" value="FlgT_N_sf"/>
</dbReference>